<keyword evidence="3" id="KW-1185">Reference proteome</keyword>
<reference evidence="2 3" key="1">
    <citation type="submission" date="2018-03" db="EMBL/GenBank/DDBJ databases">
        <title>Draft genome sequence of the first documented clinical Siccibacter turicensis isolate in Austria.</title>
        <authorList>
            <person name="Lepuschitz S."/>
            <person name="Pekard-Amenitsch S."/>
            <person name="Haunold R."/>
            <person name="Schill S."/>
            <person name="Mach R."/>
            <person name="Allerberger F."/>
            <person name="Ruppitsch W."/>
            <person name="Forsythe S.J."/>
        </authorList>
    </citation>
    <scope>NUCLEOTIDE SEQUENCE [LARGE SCALE GENOMIC DNA]</scope>
    <source>
        <strain evidence="2 3">6100069499-17</strain>
    </source>
</reference>
<organism evidence="2 3">
    <name type="scientific">Siccibacter turicensis</name>
    <dbReference type="NCBI Taxonomy" id="357233"/>
    <lineage>
        <taxon>Bacteria</taxon>
        <taxon>Pseudomonadati</taxon>
        <taxon>Pseudomonadota</taxon>
        <taxon>Gammaproteobacteria</taxon>
        <taxon>Enterobacterales</taxon>
        <taxon>Enterobacteriaceae</taxon>
        <taxon>Siccibacter</taxon>
    </lineage>
</organism>
<protein>
    <submittedName>
        <fullName evidence="2">Glycosyl transferase</fullName>
    </submittedName>
</protein>
<gene>
    <name evidence="2" type="ORF">C7G83_12190</name>
</gene>
<sequence length="813" mass="91383">MHHLLGNLPPAAGRALPLVSVVTPTWNRPAFLPWLLYMFRYQDYPAERRELIVLDDSDQSHQTIIDTLTNGQPEKFNIRYVHHPERLALGKKRNMLNDMATGEYILCMDDDDFYPQDKISYTIAMMQRHRALISGSDQIPVWYSHINRVFKTHRFGDKHILNGTFCYHRNYLKKHRYADDVNMAEELSFTDDYSVTPLQLPGERTILCVSHSQNTFDKDYVLGSSDALTTPLEQYVNDPMLLAWYQSLHNAVYSQPIQWRHIDNAIVINRDSRRDRWQHIQDELNQVGMPGDKLTRLSACENANGALGRRDSWLAALQLAQTNGWRNCLILEDDVVLLKQQKHVTALNQMLGALDALPWQTVILGGRIFTGQPMKSLNGVVRVGAGDKVCAMLINASYYATLINQMHQEPSETPEAQWASLMQAGKWLGFSPSLCYQRAGYSDIDNAETDNIQFYFSRINKSARAETYIARQQPVANRLGESIGFFISTPFHWQVYQPIIQQVLAAGHRCELLINDLVEADLLAQISELLGNINDSRLLGSRLSEARNRKQQYAVLVSTGYHPMLHGLARRHVRAMAGIASPGWDHAWWNAFYHRILCYAPYSQQALNITGSACVVGNPRFDTPLSPLRDIRLDAAKPTLVYAPNLDDGDAFSHWAAQIERLNTQYNVVAVLQHGGQHANGNSAVAARLKRHLKKRLTDHSQTLALLNAADVIIGDNRALLFDGLHLGKPVIALSRAAALDGEGVPLVNDMTQLRQALAGAAASFSEEQRRHYCDAFMDGQAGLRAAQAILAELNVPASAPSLLDSLQQKLFG</sequence>
<name>A0A2P8VJX9_9ENTR</name>
<dbReference type="InterPro" id="IPR029044">
    <property type="entry name" value="Nucleotide-diphossugar_trans"/>
</dbReference>
<dbReference type="Proteomes" id="UP000240212">
    <property type="component" value="Unassembled WGS sequence"/>
</dbReference>
<dbReference type="PANTHER" id="PTHR22916">
    <property type="entry name" value="GLYCOSYLTRANSFERASE"/>
    <property type="match status" value="1"/>
</dbReference>
<dbReference type="Gene3D" id="3.90.550.10">
    <property type="entry name" value="Spore Coat Polysaccharide Biosynthesis Protein SpsA, Chain A"/>
    <property type="match status" value="1"/>
</dbReference>
<dbReference type="GO" id="GO:0016758">
    <property type="term" value="F:hexosyltransferase activity"/>
    <property type="evidence" value="ECO:0007669"/>
    <property type="project" value="UniProtKB-ARBA"/>
</dbReference>
<feature type="domain" description="Glycosyltransferase 2-like" evidence="1">
    <location>
        <begin position="20"/>
        <end position="134"/>
    </location>
</feature>
<evidence type="ECO:0000313" key="2">
    <source>
        <dbReference type="EMBL" id="PSN07865.1"/>
    </source>
</evidence>
<dbReference type="Gene3D" id="3.40.50.12580">
    <property type="match status" value="1"/>
</dbReference>
<accession>A0A2P8VJX9</accession>
<evidence type="ECO:0000259" key="1">
    <source>
        <dbReference type="Pfam" id="PF00535"/>
    </source>
</evidence>
<dbReference type="Pfam" id="PF00535">
    <property type="entry name" value="Glycos_transf_2"/>
    <property type="match status" value="1"/>
</dbReference>
<dbReference type="InterPro" id="IPR043148">
    <property type="entry name" value="TagF_C"/>
</dbReference>
<dbReference type="OrthoDB" id="215285at2"/>
<dbReference type="SUPFAM" id="SSF53756">
    <property type="entry name" value="UDP-Glycosyltransferase/glycogen phosphorylase"/>
    <property type="match status" value="1"/>
</dbReference>
<dbReference type="SUPFAM" id="SSF53448">
    <property type="entry name" value="Nucleotide-diphospho-sugar transferases"/>
    <property type="match status" value="1"/>
</dbReference>
<dbReference type="CDD" id="cd00761">
    <property type="entry name" value="Glyco_tranf_GTA_type"/>
    <property type="match status" value="1"/>
</dbReference>
<dbReference type="EMBL" id="PYEP01000004">
    <property type="protein sequence ID" value="PSN07865.1"/>
    <property type="molecule type" value="Genomic_DNA"/>
</dbReference>
<comment type="caution">
    <text evidence="2">The sequence shown here is derived from an EMBL/GenBank/DDBJ whole genome shotgun (WGS) entry which is preliminary data.</text>
</comment>
<proteinExistence type="predicted"/>
<evidence type="ECO:0000313" key="3">
    <source>
        <dbReference type="Proteomes" id="UP000240212"/>
    </source>
</evidence>
<dbReference type="InterPro" id="IPR001173">
    <property type="entry name" value="Glyco_trans_2-like"/>
</dbReference>
<keyword evidence="2" id="KW-0808">Transferase</keyword>
<dbReference type="AlphaFoldDB" id="A0A2P8VJX9"/>
<dbReference type="PANTHER" id="PTHR22916:SF3">
    <property type="entry name" value="UDP-GLCNAC:BETAGAL BETA-1,3-N-ACETYLGLUCOSAMINYLTRANSFERASE-LIKE PROTEIN 1"/>
    <property type="match status" value="1"/>
</dbReference>